<dbReference type="Pfam" id="PF00805">
    <property type="entry name" value="Pentapeptide"/>
    <property type="match status" value="2"/>
</dbReference>
<dbReference type="Gene3D" id="2.160.20.80">
    <property type="entry name" value="E3 ubiquitin-protein ligase SopA"/>
    <property type="match status" value="1"/>
</dbReference>
<evidence type="ECO:0008006" key="2">
    <source>
        <dbReference type="Google" id="ProtNLM"/>
    </source>
</evidence>
<dbReference type="EMBL" id="LAZR01010114">
    <property type="protein sequence ID" value="KKM68750.1"/>
    <property type="molecule type" value="Genomic_DNA"/>
</dbReference>
<reference evidence="1" key="1">
    <citation type="journal article" date="2015" name="Nature">
        <title>Complex archaea that bridge the gap between prokaryotes and eukaryotes.</title>
        <authorList>
            <person name="Spang A."/>
            <person name="Saw J.H."/>
            <person name="Jorgensen S.L."/>
            <person name="Zaremba-Niedzwiedzka K."/>
            <person name="Martijn J."/>
            <person name="Lind A.E."/>
            <person name="van Eijk R."/>
            <person name="Schleper C."/>
            <person name="Guy L."/>
            <person name="Ettema T.J."/>
        </authorList>
    </citation>
    <scope>NUCLEOTIDE SEQUENCE</scope>
</reference>
<dbReference type="AlphaFoldDB" id="A0A0F9LWK5"/>
<dbReference type="InterPro" id="IPR001646">
    <property type="entry name" value="5peptide_repeat"/>
</dbReference>
<evidence type="ECO:0000313" key="1">
    <source>
        <dbReference type="EMBL" id="KKM68750.1"/>
    </source>
</evidence>
<name>A0A0F9LWK5_9ZZZZ</name>
<dbReference type="PANTHER" id="PTHR14136">
    <property type="entry name" value="BTB_POZ DOMAIN-CONTAINING PROTEIN KCTD9"/>
    <property type="match status" value="1"/>
</dbReference>
<accession>A0A0F9LWK5</accession>
<protein>
    <recommendedName>
        <fullName evidence="2">Pentapeptide repeat-containing protein</fullName>
    </recommendedName>
</protein>
<gene>
    <name evidence="1" type="ORF">LCGC14_1457780</name>
</gene>
<dbReference type="PANTHER" id="PTHR14136:SF17">
    <property type="entry name" value="BTB_POZ DOMAIN-CONTAINING PROTEIN KCTD9"/>
    <property type="match status" value="1"/>
</dbReference>
<sequence length="180" mass="19047">MSVTIPHRWKDKPSYVSESTTTIGDALLEALAGGADLEGANLRDANLGGADLRGANLRGADLRGANLRSADLRGADLRGADLRGANLGGADLGCANLGCANLVFRLPSADPRGYSAYGCGTSGEWMLHAGCHVFTTNEAKAHWSHPGYLDRTRGDDYLEITIPYFEKHIAELPIPEGPDA</sequence>
<organism evidence="1">
    <name type="scientific">marine sediment metagenome</name>
    <dbReference type="NCBI Taxonomy" id="412755"/>
    <lineage>
        <taxon>unclassified sequences</taxon>
        <taxon>metagenomes</taxon>
        <taxon>ecological metagenomes</taxon>
    </lineage>
</organism>
<comment type="caution">
    <text evidence="1">The sequence shown here is derived from an EMBL/GenBank/DDBJ whole genome shotgun (WGS) entry which is preliminary data.</text>
</comment>
<dbReference type="InterPro" id="IPR051082">
    <property type="entry name" value="Pentapeptide-BTB/POZ_domain"/>
</dbReference>
<dbReference type="SUPFAM" id="SSF141571">
    <property type="entry name" value="Pentapeptide repeat-like"/>
    <property type="match status" value="1"/>
</dbReference>
<proteinExistence type="predicted"/>